<comment type="subcellular location">
    <subcellularLocation>
        <location evidence="1">Periplasm</location>
    </subcellularLocation>
</comment>
<evidence type="ECO:0000313" key="6">
    <source>
        <dbReference type="EMBL" id="MET3612636.1"/>
    </source>
</evidence>
<comment type="similarity">
    <text evidence="2">Belongs to the bacterial solute-binding protein 5 family.</text>
</comment>
<dbReference type="SUPFAM" id="SSF53850">
    <property type="entry name" value="Periplasmic binding protein-like II"/>
    <property type="match status" value="1"/>
</dbReference>
<evidence type="ECO:0000256" key="4">
    <source>
        <dbReference type="SAM" id="SignalP"/>
    </source>
</evidence>
<dbReference type="PIRSF" id="PIRSF002741">
    <property type="entry name" value="MppA"/>
    <property type="match status" value="1"/>
</dbReference>
<feature type="signal peptide" evidence="4">
    <location>
        <begin position="1"/>
        <end position="19"/>
    </location>
</feature>
<organism evidence="6 7">
    <name type="scientific">Rhizobium aquaticum</name>
    <dbReference type="NCBI Taxonomy" id="1549636"/>
    <lineage>
        <taxon>Bacteria</taxon>
        <taxon>Pseudomonadati</taxon>
        <taxon>Pseudomonadota</taxon>
        <taxon>Alphaproteobacteria</taxon>
        <taxon>Hyphomicrobiales</taxon>
        <taxon>Rhizobiaceae</taxon>
        <taxon>Rhizobium/Agrobacterium group</taxon>
        <taxon>Rhizobium</taxon>
    </lineage>
</organism>
<feature type="domain" description="Solute-binding protein family 5" evidence="5">
    <location>
        <begin position="109"/>
        <end position="517"/>
    </location>
</feature>
<dbReference type="Proteomes" id="UP001549047">
    <property type="component" value="Unassembled WGS sequence"/>
</dbReference>
<gene>
    <name evidence="6" type="ORF">ABID16_000941</name>
</gene>
<keyword evidence="3 4" id="KW-0732">Signal</keyword>
<dbReference type="EMBL" id="JBEPMB010000001">
    <property type="protein sequence ID" value="MET3612636.1"/>
    <property type="molecule type" value="Genomic_DNA"/>
</dbReference>
<evidence type="ECO:0000256" key="2">
    <source>
        <dbReference type="ARBA" id="ARBA00005695"/>
    </source>
</evidence>
<dbReference type="InterPro" id="IPR000914">
    <property type="entry name" value="SBP_5_dom"/>
</dbReference>
<name>A0ABV2IVX5_9HYPH</name>
<feature type="chain" id="PRO_5046750122" evidence="4">
    <location>
        <begin position="20"/>
        <end position="608"/>
    </location>
</feature>
<reference evidence="6 7" key="1">
    <citation type="submission" date="2024-06" db="EMBL/GenBank/DDBJ databases">
        <title>Genomic Encyclopedia of Type Strains, Phase IV (KMG-IV): sequencing the most valuable type-strain genomes for metagenomic binning, comparative biology and taxonomic classification.</title>
        <authorList>
            <person name="Goeker M."/>
        </authorList>
    </citation>
    <scope>NUCLEOTIDE SEQUENCE [LARGE SCALE GENOMIC DNA]</scope>
    <source>
        <strain evidence="6 7">DSM 29780</strain>
    </source>
</reference>
<proteinExistence type="inferred from homology"/>
<dbReference type="CDD" id="cd08497">
    <property type="entry name" value="MbnE-like"/>
    <property type="match status" value="1"/>
</dbReference>
<dbReference type="PANTHER" id="PTHR30290">
    <property type="entry name" value="PERIPLASMIC BINDING COMPONENT OF ABC TRANSPORTER"/>
    <property type="match status" value="1"/>
</dbReference>
<evidence type="ECO:0000313" key="7">
    <source>
        <dbReference type="Proteomes" id="UP001549047"/>
    </source>
</evidence>
<sequence length="608" mass="68401">MKSLLAIAALILAATFGLAGTPVHAEPVHAIAMHGQPALPADFDHFPYADPKAPEGGSVTYGVVGTFDSLNPFVLKGMRTTARGLWDPQYGSLVFEPLMLRSADEPFTLYGLLAKSVEMDDDRTYIQFNLDSRARWSDGMPVTADDVIFTFELLRDHGRPPFSNRLKKVAKMEKVVDNSVRFTFTKDADREFPLLLALSPVLPKHAIDPEKFEQSGLTQMIGSGPYLFDRVSPGEKIVYKRNPKYWGNDLPSMRGLANYDRITINYYLQDQTLFEAFKKGDVDIYPDASPTHWRDSYDFPAVRNGDVVREEFKPKLPSGMFGFVFNTRRPLFQDIRVREALTLAFDFEWIDRNLFGEVYQRTQSFWQNSELSSFGKPASPEELALIGDMKKDIAPEFLDGTYKLPVTDGSGRDRKVLQRAVGLLKDAGYTIRDGKMLDTSGHQLSFEIMTQNPDQEKIALAYQRFLSAIGVAASVRSVDDSSYQQRSQSFDFDIIIKSFSSSLSPGLEQVNRWGSQSRDVTGTDSFAGVADPGIDRILTAIVSARDQEGFVAAVRALDRVLLSRYYVIPLYHVAQQWVAHRKNLSHPQLTPLYGYSLPAWWDETARAK</sequence>
<evidence type="ECO:0000259" key="5">
    <source>
        <dbReference type="Pfam" id="PF00496"/>
    </source>
</evidence>
<accession>A0ABV2IVX5</accession>
<comment type="caution">
    <text evidence="6">The sequence shown here is derived from an EMBL/GenBank/DDBJ whole genome shotgun (WGS) entry which is preliminary data.</text>
</comment>
<dbReference type="InterPro" id="IPR030678">
    <property type="entry name" value="Peptide/Ni-bd"/>
</dbReference>
<dbReference type="InterPro" id="IPR039424">
    <property type="entry name" value="SBP_5"/>
</dbReference>
<dbReference type="Gene3D" id="3.40.190.10">
    <property type="entry name" value="Periplasmic binding protein-like II"/>
    <property type="match status" value="1"/>
</dbReference>
<protein>
    <submittedName>
        <fullName evidence="6">Peptide/nickel transport system substrate-binding protein</fullName>
    </submittedName>
</protein>
<dbReference type="PANTHER" id="PTHR30290:SF64">
    <property type="entry name" value="ABC TRANSPORTER PERIPLASMIC BINDING PROTEIN"/>
    <property type="match status" value="1"/>
</dbReference>
<dbReference type="Pfam" id="PF00496">
    <property type="entry name" value="SBP_bac_5"/>
    <property type="match status" value="1"/>
</dbReference>
<keyword evidence="7" id="KW-1185">Reference proteome</keyword>
<evidence type="ECO:0000256" key="3">
    <source>
        <dbReference type="ARBA" id="ARBA00022729"/>
    </source>
</evidence>
<evidence type="ECO:0000256" key="1">
    <source>
        <dbReference type="ARBA" id="ARBA00004418"/>
    </source>
</evidence>
<dbReference type="Gene3D" id="3.10.105.10">
    <property type="entry name" value="Dipeptide-binding Protein, Domain 3"/>
    <property type="match status" value="1"/>
</dbReference>